<dbReference type="InterPro" id="IPR006523">
    <property type="entry name" value="RinA"/>
</dbReference>
<evidence type="ECO:0000313" key="1">
    <source>
        <dbReference type="EMBL" id="EHQ63922.1"/>
    </source>
</evidence>
<protein>
    <submittedName>
        <fullName evidence="1">Phage transcriptional regulator, RinA family protein</fullName>
    </submittedName>
</protein>
<dbReference type="STRING" id="1131935.PDENDC454_02260"/>
<dbReference type="AlphaFoldDB" id="H3SAB9"/>
<comment type="caution">
    <text evidence="1">The sequence shown here is derived from an EMBL/GenBank/DDBJ whole genome shotgun (WGS) entry which is preliminary data.</text>
</comment>
<dbReference type="NCBIfam" id="TIGR01636">
    <property type="entry name" value="phage_rinA"/>
    <property type="match status" value="1"/>
</dbReference>
<reference evidence="1 2" key="1">
    <citation type="journal article" date="2012" name="J. Bacteriol.">
        <title>Genome Sequence of the Pattern-Forming Social Bacterium Paenibacillus dendritiformis C454 Chiral Morphotype.</title>
        <authorList>
            <person name="Sirota-Madi A."/>
            <person name="Olender T."/>
            <person name="Helman Y."/>
            <person name="Brainis I."/>
            <person name="Finkelshtein A."/>
            <person name="Roth D."/>
            <person name="Hagai E."/>
            <person name="Leshkowitz D."/>
            <person name="Brodsky L."/>
            <person name="Galatenko V."/>
            <person name="Nikolaev V."/>
            <person name="Gutnick D.L."/>
            <person name="Lancet D."/>
            <person name="Ben-Jacob E."/>
        </authorList>
    </citation>
    <scope>NUCLEOTIDE SEQUENCE [LARGE SCALE GENOMIC DNA]</scope>
    <source>
        <strain evidence="1 2">C454</strain>
    </source>
</reference>
<dbReference type="OrthoDB" id="2735906at2"/>
<evidence type="ECO:0000313" key="2">
    <source>
        <dbReference type="Proteomes" id="UP000003900"/>
    </source>
</evidence>
<sequence length="143" mass="16461">MTIATKIRKATFQHVEAELRDYDLTRREIIRMKNELLYGAGLSDDDNVGGGRSNLPGDPTGRTATLMVTHRKIEQMQRVVDAIEYVIGQLPDDKKKLVQLKYWTRPQTLTWEGIALRLGVSARHAMRWRDEIISAITEKIGWR</sequence>
<dbReference type="RefSeq" id="WP_006674960.1">
    <property type="nucleotide sequence ID" value="NZ_AHKH01000004.1"/>
</dbReference>
<dbReference type="Proteomes" id="UP000003900">
    <property type="component" value="Unassembled WGS sequence"/>
</dbReference>
<organism evidence="1 2">
    <name type="scientific">Paenibacillus dendritiformis C454</name>
    <dbReference type="NCBI Taxonomy" id="1131935"/>
    <lineage>
        <taxon>Bacteria</taxon>
        <taxon>Bacillati</taxon>
        <taxon>Bacillota</taxon>
        <taxon>Bacilli</taxon>
        <taxon>Bacillales</taxon>
        <taxon>Paenibacillaceae</taxon>
        <taxon>Paenibacillus</taxon>
    </lineage>
</organism>
<accession>H3SAB9</accession>
<gene>
    <name evidence="1" type="ORF">PDENDC454_02260</name>
</gene>
<keyword evidence="2" id="KW-1185">Reference proteome</keyword>
<dbReference type="EMBL" id="AHKH01000004">
    <property type="protein sequence ID" value="EHQ63922.1"/>
    <property type="molecule type" value="Genomic_DNA"/>
</dbReference>
<name>H3SAB9_9BACL</name>
<proteinExistence type="predicted"/>